<dbReference type="InterPro" id="IPR003660">
    <property type="entry name" value="HAMP_dom"/>
</dbReference>
<dbReference type="PROSITE" id="PS50885">
    <property type="entry name" value="HAMP"/>
    <property type="match status" value="1"/>
</dbReference>
<dbReference type="Proteomes" id="UP001242480">
    <property type="component" value="Unassembled WGS sequence"/>
</dbReference>
<evidence type="ECO:0000256" key="2">
    <source>
        <dbReference type="ARBA" id="ARBA00022553"/>
    </source>
</evidence>
<evidence type="ECO:0000256" key="3">
    <source>
        <dbReference type="ARBA" id="ARBA00022679"/>
    </source>
</evidence>
<keyword evidence="6" id="KW-0472">Membrane</keyword>
<dbReference type="CDD" id="cd06225">
    <property type="entry name" value="HAMP"/>
    <property type="match status" value="1"/>
</dbReference>
<dbReference type="InterPro" id="IPR050482">
    <property type="entry name" value="Sensor_HK_TwoCompSys"/>
</dbReference>
<sequence length="454" mass="48534">MSLLMRLILRIAAVALLCLSCAVAWVVADTDAMVRTETAKSAQRVAYQLERLYMLGSAGWGYSASAPTRSYIAMLGVMSPGICVEFDQPDNARRRLCSGWNTLGTTAPDWFREAFGVVFDPGAPAEAEVRIVDQPVRIVVATHDPVAAATRAWHQFRIVAGMAAAMAAGMALLAAMAVWHALMPAQTIMQGLRRLEQGDLSSRLPDFPTAEFSRIARAFNDLASRLERTGAERTALTRRLFQVQEDERRALARDLHDEFGQCLTATSALAASIAAGAPPDRPDLGDDARAISRVTTQMMTTLKGALMRLRPPDFDELGLEASLRRMVAAWNAQAGARTRFRLEVEGDLAAVSSQEALNVYRIAQECLTNAARHGRPSEVTVRVSRAGVEDSAVVLVVDDDGGGDPDQVAGAPGLGILGIRERIGALGGTLSIGRSAGGVRVSAAIPTLAEARAS</sequence>
<evidence type="ECO:0000313" key="10">
    <source>
        <dbReference type="Proteomes" id="UP001242480"/>
    </source>
</evidence>
<evidence type="ECO:0000256" key="1">
    <source>
        <dbReference type="ARBA" id="ARBA00004370"/>
    </source>
</evidence>
<dbReference type="Pfam" id="PF02518">
    <property type="entry name" value="HATPase_c"/>
    <property type="match status" value="1"/>
</dbReference>
<dbReference type="SMART" id="SM00387">
    <property type="entry name" value="HATPase_c"/>
    <property type="match status" value="1"/>
</dbReference>
<evidence type="ECO:0000259" key="8">
    <source>
        <dbReference type="PROSITE" id="PS50885"/>
    </source>
</evidence>
<dbReference type="PANTHER" id="PTHR24421:SF58">
    <property type="entry name" value="SIGNAL TRANSDUCTION HISTIDINE-PROTEIN KINASE_PHOSPHATASE UHPB"/>
    <property type="match status" value="1"/>
</dbReference>
<accession>A0ABU0JD93</accession>
<feature type="chain" id="PRO_5045527861" evidence="7">
    <location>
        <begin position="25"/>
        <end position="454"/>
    </location>
</feature>
<evidence type="ECO:0000313" key="9">
    <source>
        <dbReference type="EMBL" id="MDQ0472257.1"/>
    </source>
</evidence>
<evidence type="ECO:0000256" key="5">
    <source>
        <dbReference type="ARBA" id="ARBA00023012"/>
    </source>
</evidence>
<name>A0ABU0JD93_9HYPH</name>
<evidence type="ECO:0000256" key="7">
    <source>
        <dbReference type="SAM" id="SignalP"/>
    </source>
</evidence>
<dbReference type="Pfam" id="PF07730">
    <property type="entry name" value="HisKA_3"/>
    <property type="match status" value="1"/>
</dbReference>
<dbReference type="Gene3D" id="6.10.340.10">
    <property type="match status" value="1"/>
</dbReference>
<keyword evidence="7" id="KW-0732">Signal</keyword>
<keyword evidence="6" id="KW-1133">Transmembrane helix</keyword>
<dbReference type="Gene3D" id="1.20.5.1930">
    <property type="match status" value="1"/>
</dbReference>
<dbReference type="InterPro" id="IPR036890">
    <property type="entry name" value="HATPase_C_sf"/>
</dbReference>
<dbReference type="EMBL" id="JAUSVX010000011">
    <property type="protein sequence ID" value="MDQ0472257.1"/>
    <property type="molecule type" value="Genomic_DNA"/>
</dbReference>
<dbReference type="PANTHER" id="PTHR24421">
    <property type="entry name" value="NITRATE/NITRITE SENSOR PROTEIN NARX-RELATED"/>
    <property type="match status" value="1"/>
</dbReference>
<feature type="domain" description="HAMP" evidence="8">
    <location>
        <begin position="179"/>
        <end position="231"/>
    </location>
</feature>
<keyword evidence="3" id="KW-0808">Transferase</keyword>
<proteinExistence type="predicted"/>
<feature type="transmembrane region" description="Helical" evidence="6">
    <location>
        <begin position="158"/>
        <end position="182"/>
    </location>
</feature>
<keyword evidence="6" id="KW-0812">Transmembrane</keyword>
<dbReference type="CDD" id="cd16917">
    <property type="entry name" value="HATPase_UhpB-NarQ-NarX-like"/>
    <property type="match status" value="1"/>
</dbReference>
<comment type="subcellular location">
    <subcellularLocation>
        <location evidence="1">Membrane</location>
    </subcellularLocation>
</comment>
<reference evidence="9 10" key="1">
    <citation type="submission" date="2023-07" db="EMBL/GenBank/DDBJ databases">
        <title>Genomic Encyclopedia of Type Strains, Phase IV (KMG-IV): sequencing the most valuable type-strain genomes for metagenomic binning, comparative biology and taxonomic classification.</title>
        <authorList>
            <person name="Goeker M."/>
        </authorList>
    </citation>
    <scope>NUCLEOTIDE SEQUENCE [LARGE SCALE GENOMIC DNA]</scope>
    <source>
        <strain evidence="9 10">DSM 19619</strain>
    </source>
</reference>
<evidence type="ECO:0000256" key="6">
    <source>
        <dbReference type="SAM" id="Phobius"/>
    </source>
</evidence>
<feature type="signal peptide" evidence="7">
    <location>
        <begin position="1"/>
        <end position="24"/>
    </location>
</feature>
<keyword evidence="5" id="KW-0902">Two-component regulatory system</keyword>
<dbReference type="InterPro" id="IPR011712">
    <property type="entry name" value="Sig_transdc_His_kin_sub3_dim/P"/>
</dbReference>
<keyword evidence="2" id="KW-0597">Phosphoprotein</keyword>
<evidence type="ECO:0000256" key="4">
    <source>
        <dbReference type="ARBA" id="ARBA00022777"/>
    </source>
</evidence>
<dbReference type="SMART" id="SM00304">
    <property type="entry name" value="HAMP"/>
    <property type="match status" value="1"/>
</dbReference>
<keyword evidence="4 9" id="KW-0418">Kinase</keyword>
<organism evidence="9 10">
    <name type="scientific">Labrys wisconsinensis</name>
    <dbReference type="NCBI Taxonomy" id="425677"/>
    <lineage>
        <taxon>Bacteria</taxon>
        <taxon>Pseudomonadati</taxon>
        <taxon>Pseudomonadota</taxon>
        <taxon>Alphaproteobacteria</taxon>
        <taxon>Hyphomicrobiales</taxon>
        <taxon>Xanthobacteraceae</taxon>
        <taxon>Labrys</taxon>
    </lineage>
</organism>
<protein>
    <submittedName>
        <fullName evidence="9">Signal transduction histidine kinase</fullName>
    </submittedName>
</protein>
<dbReference type="Gene3D" id="3.30.565.10">
    <property type="entry name" value="Histidine kinase-like ATPase, C-terminal domain"/>
    <property type="match status" value="1"/>
</dbReference>
<dbReference type="RefSeq" id="WP_307278803.1">
    <property type="nucleotide sequence ID" value="NZ_JAUSVX010000011.1"/>
</dbReference>
<dbReference type="InterPro" id="IPR003594">
    <property type="entry name" value="HATPase_dom"/>
</dbReference>
<dbReference type="SUPFAM" id="SSF55874">
    <property type="entry name" value="ATPase domain of HSP90 chaperone/DNA topoisomerase II/histidine kinase"/>
    <property type="match status" value="1"/>
</dbReference>
<keyword evidence="10" id="KW-1185">Reference proteome</keyword>
<comment type="caution">
    <text evidence="9">The sequence shown here is derived from an EMBL/GenBank/DDBJ whole genome shotgun (WGS) entry which is preliminary data.</text>
</comment>
<dbReference type="GO" id="GO:0016301">
    <property type="term" value="F:kinase activity"/>
    <property type="evidence" value="ECO:0007669"/>
    <property type="project" value="UniProtKB-KW"/>
</dbReference>
<gene>
    <name evidence="9" type="ORF">QO011_005286</name>
</gene>
<dbReference type="Pfam" id="PF00672">
    <property type="entry name" value="HAMP"/>
    <property type="match status" value="1"/>
</dbReference>